<evidence type="ECO:0000313" key="3">
    <source>
        <dbReference type="EMBL" id="AUB82031.1"/>
    </source>
</evidence>
<accession>A0A2K8UAE5</accession>
<proteinExistence type="predicted"/>
<dbReference type="Pfam" id="PF13343">
    <property type="entry name" value="SBP_bac_6"/>
    <property type="match status" value="1"/>
</dbReference>
<evidence type="ECO:0000256" key="2">
    <source>
        <dbReference type="SAM" id="SignalP"/>
    </source>
</evidence>
<dbReference type="EMBL" id="CP020370">
    <property type="protein sequence ID" value="AUB82031.1"/>
    <property type="molecule type" value="Genomic_DNA"/>
</dbReference>
<dbReference type="AlphaFoldDB" id="A0A2K8UAE5"/>
<name>A0A2K8UAE5_9GAMM</name>
<dbReference type="PANTHER" id="PTHR30006">
    <property type="entry name" value="THIAMINE-BINDING PERIPLASMIC PROTEIN-RELATED"/>
    <property type="match status" value="1"/>
</dbReference>
<dbReference type="KEGG" id="tsy:THSYN_14490"/>
<dbReference type="CDD" id="cd13518">
    <property type="entry name" value="PBP2_Fe3_thiamine_like"/>
    <property type="match status" value="1"/>
</dbReference>
<dbReference type="Proteomes" id="UP000232638">
    <property type="component" value="Chromosome"/>
</dbReference>
<dbReference type="OrthoDB" id="9769567at2"/>
<sequence>MKQQLLFALGALLSLCVAAGAADVVIYTSLDQVFSEPILRDFQARTGIEVKAVFDVEVSKTTGLVNRLIAERDRPRADVFWNSEVGRTLVLKDKGVLAPYRSPSAEDIPVRFKDAEGYWTGFAARARVLIYNKDLLASAELPQSVFELTAPAWRGRVTMGYPLFGTTATQVAAWYAVMGAEQAEAYLRALKDNDVRLVDGNAMTRDVVVQGEVPLGFTDTDDVYVAIQAGKPVGMIFPDREGLGTLMIPNTVALVAGAPHPQEARRLIDFLLSREVESKLAFSDSMQIPVRNGVDKPAQVPGFDSIRAMEVDYRAIADNLERATRFSRALFAR</sequence>
<dbReference type="PANTHER" id="PTHR30006:SF24">
    <property type="entry name" value="SLL0237 PROTEIN"/>
    <property type="match status" value="1"/>
</dbReference>
<evidence type="ECO:0000256" key="1">
    <source>
        <dbReference type="ARBA" id="ARBA00022729"/>
    </source>
</evidence>
<dbReference type="InterPro" id="IPR026045">
    <property type="entry name" value="Ferric-bd"/>
</dbReference>
<organism evidence="3 4">
    <name type="scientific">Candidatus Thiodictyon syntrophicum</name>
    <dbReference type="NCBI Taxonomy" id="1166950"/>
    <lineage>
        <taxon>Bacteria</taxon>
        <taxon>Pseudomonadati</taxon>
        <taxon>Pseudomonadota</taxon>
        <taxon>Gammaproteobacteria</taxon>
        <taxon>Chromatiales</taxon>
        <taxon>Chromatiaceae</taxon>
        <taxon>Thiodictyon</taxon>
    </lineage>
</organism>
<dbReference type="Gene3D" id="3.40.190.10">
    <property type="entry name" value="Periplasmic binding protein-like II"/>
    <property type="match status" value="2"/>
</dbReference>
<reference evidence="3 4" key="1">
    <citation type="submission" date="2017-03" db="EMBL/GenBank/DDBJ databases">
        <title>Complete genome sequence of Candidatus 'Thiodictyon syntrophicum' sp. nov. strain Cad16T, a photolithoautotroph purple sulfur bacterium isolated from an alpine meromictic lake.</title>
        <authorList>
            <person name="Luedin S.M."/>
            <person name="Pothier J.F."/>
            <person name="Danza F."/>
            <person name="Storelli N."/>
            <person name="Wittwer M."/>
            <person name="Tonolla M."/>
        </authorList>
    </citation>
    <scope>NUCLEOTIDE SEQUENCE [LARGE SCALE GENOMIC DNA]</scope>
    <source>
        <strain evidence="3 4">Cad16T</strain>
    </source>
</reference>
<dbReference type="SUPFAM" id="SSF53850">
    <property type="entry name" value="Periplasmic binding protein-like II"/>
    <property type="match status" value="1"/>
</dbReference>
<feature type="signal peptide" evidence="2">
    <location>
        <begin position="1"/>
        <end position="21"/>
    </location>
</feature>
<protein>
    <submittedName>
        <fullName evidence="3">Iron ABC transporter substrate-binding protein</fullName>
    </submittedName>
</protein>
<feature type="chain" id="PRO_5014920713" evidence="2">
    <location>
        <begin position="22"/>
        <end position="333"/>
    </location>
</feature>
<gene>
    <name evidence="3" type="ORF">THSYN_14490</name>
</gene>
<keyword evidence="4" id="KW-1185">Reference proteome</keyword>
<dbReference type="PIRSF" id="PIRSF002825">
    <property type="entry name" value="CfbpA"/>
    <property type="match status" value="1"/>
</dbReference>
<evidence type="ECO:0000313" key="4">
    <source>
        <dbReference type="Proteomes" id="UP000232638"/>
    </source>
</evidence>
<keyword evidence="1 2" id="KW-0732">Signal</keyword>